<dbReference type="Proteomes" id="UP000238348">
    <property type="component" value="Chromosome"/>
</dbReference>
<accession>A0A2L0ELN5</accession>
<name>A0A2L0ELN5_SORCE</name>
<proteinExistence type="predicted"/>
<dbReference type="EMBL" id="CP012673">
    <property type="protein sequence ID" value="AUX40207.1"/>
    <property type="molecule type" value="Genomic_DNA"/>
</dbReference>
<evidence type="ECO:0000313" key="1">
    <source>
        <dbReference type="EMBL" id="AUX40207.1"/>
    </source>
</evidence>
<dbReference type="AlphaFoldDB" id="A0A2L0ELN5"/>
<gene>
    <name evidence="1" type="ORF">SOCE26_016060</name>
</gene>
<reference evidence="1 2" key="1">
    <citation type="submission" date="2015-09" db="EMBL/GenBank/DDBJ databases">
        <title>Sorangium comparison.</title>
        <authorList>
            <person name="Zaburannyi N."/>
            <person name="Bunk B."/>
            <person name="Overmann J."/>
            <person name="Mueller R."/>
        </authorList>
    </citation>
    <scope>NUCLEOTIDE SEQUENCE [LARGE SCALE GENOMIC DNA]</scope>
    <source>
        <strain evidence="1 2">So ce26</strain>
    </source>
</reference>
<protein>
    <submittedName>
        <fullName evidence="1">Uncharacterized protein</fullName>
    </submittedName>
</protein>
<dbReference type="RefSeq" id="WP_199789605.1">
    <property type="nucleotide sequence ID" value="NZ_CP012673.1"/>
</dbReference>
<sequence length="174" mass="18541">MADRKLISEVVRTRVEAEDAVRRIMDCGHARGDICVIVSEAARRQRFAPSRVHGAAAHGHALEAILSSAGVGVVVPGLRLAVAGPIAAELADSSSASAAGNLSSVLMDAGLPEHRARDYETALKEGGMLLGVHARDDADAEELREILHDAVTARSVARYRSISRVRRPLDSHVR</sequence>
<evidence type="ECO:0000313" key="2">
    <source>
        <dbReference type="Proteomes" id="UP000238348"/>
    </source>
</evidence>
<organism evidence="1 2">
    <name type="scientific">Sorangium cellulosum</name>
    <name type="common">Polyangium cellulosum</name>
    <dbReference type="NCBI Taxonomy" id="56"/>
    <lineage>
        <taxon>Bacteria</taxon>
        <taxon>Pseudomonadati</taxon>
        <taxon>Myxococcota</taxon>
        <taxon>Polyangia</taxon>
        <taxon>Polyangiales</taxon>
        <taxon>Polyangiaceae</taxon>
        <taxon>Sorangium</taxon>
    </lineage>
</organism>